<evidence type="ECO:0000259" key="1">
    <source>
        <dbReference type="Pfam" id="PF19432"/>
    </source>
</evidence>
<dbReference type="InterPro" id="IPR045802">
    <property type="entry name" value="GRV2/DNAJC13_N"/>
</dbReference>
<reference evidence="2 3" key="1">
    <citation type="submission" date="2021-06" db="EMBL/GenBank/DDBJ databases">
        <authorList>
            <person name="Palmer J.M."/>
        </authorList>
    </citation>
    <scope>NUCLEOTIDE SEQUENCE [LARGE SCALE GENOMIC DNA]</scope>
    <source>
        <strain evidence="2 3">XC_2019</strain>
        <tissue evidence="2">Muscle</tissue>
    </source>
</reference>
<evidence type="ECO:0000313" key="2">
    <source>
        <dbReference type="EMBL" id="MEQ2208446.1"/>
    </source>
</evidence>
<gene>
    <name evidence="2" type="ORF">XENOCAPTIV_000200</name>
</gene>
<dbReference type="InterPro" id="IPR044978">
    <property type="entry name" value="GRV2/DNAJC13"/>
</dbReference>
<dbReference type="Pfam" id="PF19432">
    <property type="entry name" value="RME-8_N"/>
    <property type="match status" value="1"/>
</dbReference>
<comment type="caution">
    <text evidence="2">The sequence shown here is derived from an EMBL/GenBank/DDBJ whole genome shotgun (WGS) entry which is preliminary data.</text>
</comment>
<evidence type="ECO:0000313" key="3">
    <source>
        <dbReference type="Proteomes" id="UP001434883"/>
    </source>
</evidence>
<accession>A0ABV0RL61</accession>
<dbReference type="EMBL" id="JAHRIN010050514">
    <property type="protein sequence ID" value="MEQ2208446.1"/>
    <property type="molecule type" value="Genomic_DNA"/>
</dbReference>
<dbReference type="Proteomes" id="UP001434883">
    <property type="component" value="Unassembled WGS sequence"/>
</dbReference>
<protein>
    <recommendedName>
        <fullName evidence="1">DnaJ homologue subfamily C GRV2/DNAJC13 N-terminal domain-containing protein</fullName>
    </recommendedName>
</protein>
<proteinExistence type="predicted"/>
<dbReference type="PANTHER" id="PTHR36983:SF2">
    <property type="entry name" value="DNAJ HOMOLOG SUBFAMILY C MEMBER 13"/>
    <property type="match status" value="1"/>
</dbReference>
<name>A0ABV0RL61_9TELE</name>
<organism evidence="2 3">
    <name type="scientific">Xenoophorus captivus</name>
    <dbReference type="NCBI Taxonomy" id="1517983"/>
    <lineage>
        <taxon>Eukaryota</taxon>
        <taxon>Metazoa</taxon>
        <taxon>Chordata</taxon>
        <taxon>Craniata</taxon>
        <taxon>Vertebrata</taxon>
        <taxon>Euteleostomi</taxon>
        <taxon>Actinopterygii</taxon>
        <taxon>Neopterygii</taxon>
        <taxon>Teleostei</taxon>
        <taxon>Neoteleostei</taxon>
        <taxon>Acanthomorphata</taxon>
        <taxon>Ovalentaria</taxon>
        <taxon>Atherinomorphae</taxon>
        <taxon>Cyprinodontiformes</taxon>
        <taxon>Goodeidae</taxon>
        <taxon>Xenoophorus</taxon>
    </lineage>
</organism>
<keyword evidence="3" id="KW-1185">Reference proteome</keyword>
<sequence>MTVRGVWHSVTWGKMNILKDNKDLACFYTTKHSWRGKYKRVFSVGTHGVTTYNPTTLEVTNQVSTNKSGLAETLRSYRSLSLLSLASC</sequence>
<dbReference type="PANTHER" id="PTHR36983">
    <property type="entry name" value="DNAJ HOMOLOG SUBFAMILY C MEMBER 13"/>
    <property type="match status" value="1"/>
</dbReference>
<feature type="domain" description="DnaJ homologue subfamily C GRV2/DNAJC13 N-terminal" evidence="1">
    <location>
        <begin position="26"/>
        <end position="63"/>
    </location>
</feature>